<dbReference type="Proteomes" id="UP000324091">
    <property type="component" value="Chromosome 1"/>
</dbReference>
<evidence type="ECO:0000313" key="1">
    <source>
        <dbReference type="EMBL" id="TWW81548.1"/>
    </source>
</evidence>
<name>A0A5C6PRV5_9TELE</name>
<proteinExistence type="predicted"/>
<accession>A0A5C6PRV5</accession>
<protein>
    <submittedName>
        <fullName evidence="1">Uncharacterized protein</fullName>
    </submittedName>
</protein>
<evidence type="ECO:0000313" key="2">
    <source>
        <dbReference type="Proteomes" id="UP000324091"/>
    </source>
</evidence>
<sequence>MRMPCEGYSVKGCSFKQLSLMETEALRGEIAVWLHPRLRNSQTKDIFFSLSGLSPLTQLDHQNTSETHQRSAYLNRRALKYRDRPCSLFKLHPSSSSIADQTPRTRRFSFHQRSLQQTGQAFPVGGT</sequence>
<reference evidence="1 2" key="1">
    <citation type="submission" date="2019-04" db="EMBL/GenBank/DDBJ databases">
        <title>Chromosome genome assembly for Takifugu flavidus.</title>
        <authorList>
            <person name="Xiao S."/>
        </authorList>
    </citation>
    <scope>NUCLEOTIDE SEQUENCE [LARGE SCALE GENOMIC DNA]</scope>
    <source>
        <strain evidence="1">HTHZ2018</strain>
        <tissue evidence="1">Muscle</tissue>
    </source>
</reference>
<keyword evidence="2" id="KW-1185">Reference proteome</keyword>
<dbReference type="EMBL" id="RHFK02000001">
    <property type="protein sequence ID" value="TWW81548.1"/>
    <property type="molecule type" value="Genomic_DNA"/>
</dbReference>
<dbReference type="AlphaFoldDB" id="A0A5C6PRV5"/>
<gene>
    <name evidence="1" type="ORF">D4764_01G0013630</name>
</gene>
<organism evidence="1 2">
    <name type="scientific">Takifugu flavidus</name>
    <name type="common">sansaifugu</name>
    <dbReference type="NCBI Taxonomy" id="433684"/>
    <lineage>
        <taxon>Eukaryota</taxon>
        <taxon>Metazoa</taxon>
        <taxon>Chordata</taxon>
        <taxon>Craniata</taxon>
        <taxon>Vertebrata</taxon>
        <taxon>Euteleostomi</taxon>
        <taxon>Actinopterygii</taxon>
        <taxon>Neopterygii</taxon>
        <taxon>Teleostei</taxon>
        <taxon>Neoteleostei</taxon>
        <taxon>Acanthomorphata</taxon>
        <taxon>Eupercaria</taxon>
        <taxon>Tetraodontiformes</taxon>
        <taxon>Tetradontoidea</taxon>
        <taxon>Tetraodontidae</taxon>
        <taxon>Takifugu</taxon>
    </lineage>
</organism>
<comment type="caution">
    <text evidence="1">The sequence shown here is derived from an EMBL/GenBank/DDBJ whole genome shotgun (WGS) entry which is preliminary data.</text>
</comment>